<sequence>MTARTGASVDDTTIHVLHVDDDPQATALCKHRLEEVSDRCVVVECQDSARALSLFEAEPIDCILSDFSMPGLDGLELLAEIRARDEHLPFIFFTGRGSEEVASEAISAGVTDYVTKAHDAGTYEMLANRIEHAVESHRVRTELTRSERRFRQVTESIDEVVWLADPEREAVLYANPAYEDVWEQPVERLYEDWRSLLDRVHPDDRRRVADAIDDLGASEYEEVYRLVQSDGTVRWIEDRAVPVSADTGAVDRVVGVAKDITRYKEAVEERDLVLERITDGFVSLDTDWRFTYANDRATELLASDDSLRGDVLWDVLPGIRTSSFFDAFEAAMDDGETRTVEAHVGALDAWILAHVYPADEGLSIFFRDVTERREREQRFEAIFDNTFQFTGLMDLDGRLLEVNESLPGDADPETFVGKTMPEAFDLPPASRETFETGLERARNGSFFRDELPYVVDGERRVADFSIRPIEDERGTVVELIPEARDITDRKRREDLMEALADVSHDMLRAPTARRIHEVAVAAATAVFDRPVAASYTLQPADRALEPTAWWVEKAGSVEPVPITDPSNAVWETVAEQSSSYRPSPSDGGAIGADSIESEVLVSLGDHGVLVVGDRRNGAFTDGDVDLLSLLGTMVAAALDRVSGRSAIEERDRVLERVSDDVERLSVHTTVARETIGAIVETDSRPALERSICERLAGLDPVEGAWIARFDPTDGIDPSIWRGIPDRFFEAGSGSLIGRHHEVLEQVWDTGSTRAVENVLAETETAAERREALDGRIHSALFVPLSTTDAVRGGLVIYGPTVDSFGPETQSLFADVGEILGRRIQSLERSRALLTGTEQLVELDLFDPDCVYCRLADAVDSSIAVELTVPRGDHLTQFCSLEGDDAGDRLDAIAGMQIAGTVEVLTDGPASTLVRIDTATTDLVDPLRDRTGTLRSLSATPERVRLRVALPHGTDVRRLVEAYRRVYDSVDLVSRTEATQGAGQSVVRGTETIDALTDRQREALLLAYHSGYFESPRELSGADLADLLGVSSPTFHSHLRAAESRLFASLLGDSAPDEGDSTEDAR</sequence>
<keyword evidence="1" id="KW-0808">Transferase</keyword>
<dbReference type="Pfam" id="PF00072">
    <property type="entry name" value="Response_reg"/>
    <property type="match status" value="1"/>
</dbReference>
<dbReference type="Gene3D" id="3.30.450.40">
    <property type="match status" value="2"/>
</dbReference>
<keyword evidence="2" id="KW-0418">Kinase</keyword>
<name>M0BI69_9EURY</name>
<dbReference type="InterPro" id="IPR029016">
    <property type="entry name" value="GAF-like_dom_sf"/>
</dbReference>
<organism evidence="9 10">
    <name type="scientific">Halovivax asiaticus JCM 14624</name>
    <dbReference type="NCBI Taxonomy" id="1227490"/>
    <lineage>
        <taxon>Archaea</taxon>
        <taxon>Methanobacteriati</taxon>
        <taxon>Methanobacteriota</taxon>
        <taxon>Stenosarchaea group</taxon>
        <taxon>Halobacteria</taxon>
        <taxon>Halobacteriales</taxon>
        <taxon>Natrialbaceae</taxon>
        <taxon>Halovivax</taxon>
    </lineage>
</organism>
<dbReference type="Pfam" id="PF13185">
    <property type="entry name" value="GAF_2"/>
    <property type="match status" value="1"/>
</dbReference>
<evidence type="ECO:0000256" key="1">
    <source>
        <dbReference type="ARBA" id="ARBA00022679"/>
    </source>
</evidence>
<keyword evidence="4" id="KW-0804">Transcription</keyword>
<dbReference type="Gene3D" id="3.40.50.2300">
    <property type="match status" value="1"/>
</dbReference>
<dbReference type="OrthoDB" id="342253at2157"/>
<dbReference type="EMBL" id="AOIQ01000017">
    <property type="protein sequence ID" value="ELZ09349.1"/>
    <property type="molecule type" value="Genomic_DNA"/>
</dbReference>
<reference evidence="9 10" key="1">
    <citation type="journal article" date="2014" name="PLoS Genet.">
        <title>Phylogenetically driven sequencing of extremely halophilic archaea reveals strategies for static and dynamic osmo-response.</title>
        <authorList>
            <person name="Becker E.A."/>
            <person name="Seitzer P.M."/>
            <person name="Tritt A."/>
            <person name="Larsen D."/>
            <person name="Krusor M."/>
            <person name="Yao A.I."/>
            <person name="Wu D."/>
            <person name="Madern D."/>
            <person name="Eisen J.A."/>
            <person name="Darling A.E."/>
            <person name="Facciotti M.T."/>
        </authorList>
    </citation>
    <scope>NUCLEOTIDE SEQUENCE [LARGE SCALE GENOMIC DNA]</scope>
    <source>
        <strain evidence="9 10">JCM 14624</strain>
    </source>
</reference>
<dbReference type="InterPro" id="IPR001789">
    <property type="entry name" value="Sig_transdc_resp-reg_receiver"/>
</dbReference>
<dbReference type="AlphaFoldDB" id="M0BI69"/>
<evidence type="ECO:0000256" key="3">
    <source>
        <dbReference type="ARBA" id="ARBA00023015"/>
    </source>
</evidence>
<feature type="domain" description="PAS" evidence="7">
    <location>
        <begin position="146"/>
        <end position="219"/>
    </location>
</feature>
<dbReference type="GO" id="GO:0000160">
    <property type="term" value="P:phosphorelay signal transduction system"/>
    <property type="evidence" value="ECO:0007669"/>
    <property type="project" value="InterPro"/>
</dbReference>
<dbReference type="InterPro" id="IPR031803">
    <property type="entry name" value="BAT_GAF/HTH-assoc"/>
</dbReference>
<protein>
    <submittedName>
        <fullName evidence="9">PAS/PAC sensor protein</fullName>
    </submittedName>
</protein>
<dbReference type="InterPro" id="IPR035965">
    <property type="entry name" value="PAS-like_dom_sf"/>
</dbReference>
<dbReference type="SMART" id="SM00448">
    <property type="entry name" value="REC"/>
    <property type="match status" value="1"/>
</dbReference>
<dbReference type="Proteomes" id="UP000011560">
    <property type="component" value="Unassembled WGS sequence"/>
</dbReference>
<feature type="domain" description="PAC" evidence="8">
    <location>
        <begin position="220"/>
        <end position="272"/>
    </location>
</feature>
<keyword evidence="3" id="KW-0805">Transcription regulation</keyword>
<dbReference type="PATRIC" id="fig|1227490.4.peg.2250"/>
<keyword evidence="5" id="KW-0597">Phosphoprotein</keyword>
<dbReference type="PANTHER" id="PTHR34236:SF1">
    <property type="entry name" value="DIMETHYL SULFOXIDE REDUCTASE TRANSCRIPTIONAL ACTIVATOR"/>
    <property type="match status" value="1"/>
</dbReference>
<evidence type="ECO:0000313" key="9">
    <source>
        <dbReference type="EMBL" id="ELZ09349.1"/>
    </source>
</evidence>
<dbReference type="InterPro" id="IPR000700">
    <property type="entry name" value="PAS-assoc_C"/>
</dbReference>
<dbReference type="Pfam" id="PF15915">
    <property type="entry name" value="BAT"/>
    <property type="match status" value="1"/>
</dbReference>
<evidence type="ECO:0000259" key="7">
    <source>
        <dbReference type="PROSITE" id="PS50112"/>
    </source>
</evidence>
<dbReference type="InterPro" id="IPR000014">
    <property type="entry name" value="PAS"/>
</dbReference>
<dbReference type="SUPFAM" id="SSF55781">
    <property type="entry name" value="GAF domain-like"/>
    <property type="match status" value="2"/>
</dbReference>
<feature type="domain" description="PAC" evidence="8">
    <location>
        <begin position="432"/>
        <end position="498"/>
    </location>
</feature>
<dbReference type="GO" id="GO:0016301">
    <property type="term" value="F:kinase activity"/>
    <property type="evidence" value="ECO:0007669"/>
    <property type="project" value="UniProtKB-KW"/>
</dbReference>
<dbReference type="STRING" id="1227490.C479_11025"/>
<evidence type="ECO:0000259" key="6">
    <source>
        <dbReference type="PROSITE" id="PS50110"/>
    </source>
</evidence>
<dbReference type="PANTHER" id="PTHR34236">
    <property type="entry name" value="DIMETHYL SULFOXIDE REDUCTASE TRANSCRIPTIONAL ACTIVATOR"/>
    <property type="match status" value="1"/>
</dbReference>
<dbReference type="NCBIfam" id="TIGR00229">
    <property type="entry name" value="sensory_box"/>
    <property type="match status" value="2"/>
</dbReference>
<evidence type="ECO:0000313" key="10">
    <source>
        <dbReference type="Proteomes" id="UP000011560"/>
    </source>
</evidence>
<dbReference type="SMART" id="SM00086">
    <property type="entry name" value="PAC"/>
    <property type="match status" value="2"/>
</dbReference>
<dbReference type="SUPFAM" id="SSF55785">
    <property type="entry name" value="PYP-like sensor domain (PAS domain)"/>
    <property type="match status" value="3"/>
</dbReference>
<feature type="modified residue" description="4-aspartylphosphate" evidence="5">
    <location>
        <position position="66"/>
    </location>
</feature>
<dbReference type="PROSITE" id="PS50113">
    <property type="entry name" value="PAC"/>
    <property type="match status" value="2"/>
</dbReference>
<accession>M0BI69</accession>
<dbReference type="Pfam" id="PF04967">
    <property type="entry name" value="HTH_10"/>
    <property type="match status" value="1"/>
</dbReference>
<evidence type="ECO:0000259" key="8">
    <source>
        <dbReference type="PROSITE" id="PS50113"/>
    </source>
</evidence>
<dbReference type="CDD" id="cd00156">
    <property type="entry name" value="REC"/>
    <property type="match status" value="1"/>
</dbReference>
<dbReference type="PROSITE" id="PS50110">
    <property type="entry name" value="RESPONSE_REGULATORY"/>
    <property type="match status" value="1"/>
</dbReference>
<dbReference type="InterPro" id="IPR013655">
    <property type="entry name" value="PAS_fold_3"/>
</dbReference>
<dbReference type="InterPro" id="IPR001610">
    <property type="entry name" value="PAC"/>
</dbReference>
<dbReference type="Gene3D" id="1.10.10.10">
    <property type="entry name" value="Winged helix-like DNA-binding domain superfamily/Winged helix DNA-binding domain"/>
    <property type="match status" value="1"/>
</dbReference>
<dbReference type="InterPro" id="IPR036388">
    <property type="entry name" value="WH-like_DNA-bd_sf"/>
</dbReference>
<evidence type="ECO:0000256" key="2">
    <source>
        <dbReference type="ARBA" id="ARBA00022777"/>
    </source>
</evidence>
<dbReference type="CDD" id="cd00130">
    <property type="entry name" value="PAS"/>
    <property type="match status" value="3"/>
</dbReference>
<keyword evidence="10" id="KW-1185">Reference proteome</keyword>
<dbReference type="PROSITE" id="PS50112">
    <property type="entry name" value="PAS"/>
    <property type="match status" value="1"/>
</dbReference>
<dbReference type="RefSeq" id="WP_007702242.1">
    <property type="nucleotide sequence ID" value="NZ_AOIQ01000017.1"/>
</dbReference>
<evidence type="ECO:0000256" key="5">
    <source>
        <dbReference type="PROSITE-ProRule" id="PRU00169"/>
    </source>
</evidence>
<dbReference type="InterPro" id="IPR003018">
    <property type="entry name" value="GAF"/>
</dbReference>
<dbReference type="InterPro" id="IPR013656">
    <property type="entry name" value="PAS_4"/>
</dbReference>
<dbReference type="SMART" id="SM00091">
    <property type="entry name" value="PAS"/>
    <property type="match status" value="3"/>
</dbReference>
<comment type="caution">
    <text evidence="9">The sequence shown here is derived from an EMBL/GenBank/DDBJ whole genome shotgun (WGS) entry which is preliminary data.</text>
</comment>
<gene>
    <name evidence="9" type="ORF">C479_11025</name>
</gene>
<evidence type="ECO:0000256" key="4">
    <source>
        <dbReference type="ARBA" id="ARBA00023163"/>
    </source>
</evidence>
<proteinExistence type="predicted"/>
<dbReference type="InterPro" id="IPR007050">
    <property type="entry name" value="HTH_bacterioopsin"/>
</dbReference>
<dbReference type="SUPFAM" id="SSF52172">
    <property type="entry name" value="CheY-like"/>
    <property type="match status" value="1"/>
</dbReference>
<dbReference type="Gene3D" id="3.30.450.20">
    <property type="entry name" value="PAS domain"/>
    <property type="match status" value="3"/>
</dbReference>
<dbReference type="InterPro" id="IPR011006">
    <property type="entry name" value="CheY-like_superfamily"/>
</dbReference>
<dbReference type="Pfam" id="PF08447">
    <property type="entry name" value="PAS_3"/>
    <property type="match status" value="1"/>
</dbReference>
<dbReference type="Pfam" id="PF08448">
    <property type="entry name" value="PAS_4"/>
    <property type="match status" value="2"/>
</dbReference>
<feature type="domain" description="Response regulatory" evidence="6">
    <location>
        <begin position="15"/>
        <end position="131"/>
    </location>
</feature>